<reference evidence="2" key="1">
    <citation type="submission" date="2018-05" db="EMBL/GenBank/DDBJ databases">
        <authorList>
            <person name="Lanie J.A."/>
            <person name="Ng W.-L."/>
            <person name="Kazmierczak K.M."/>
            <person name="Andrzejewski T.M."/>
            <person name="Davidsen T.M."/>
            <person name="Wayne K.J."/>
            <person name="Tettelin H."/>
            <person name="Glass J.I."/>
            <person name="Rusch D."/>
            <person name="Podicherti R."/>
            <person name="Tsui H.-C.T."/>
            <person name="Winkler M.E."/>
        </authorList>
    </citation>
    <scope>NUCLEOTIDE SEQUENCE</scope>
</reference>
<proteinExistence type="predicted"/>
<evidence type="ECO:0008006" key="3">
    <source>
        <dbReference type="Google" id="ProtNLM"/>
    </source>
</evidence>
<accession>A0A382NZ15</accession>
<dbReference type="AlphaFoldDB" id="A0A382NZ15"/>
<evidence type="ECO:0000256" key="1">
    <source>
        <dbReference type="SAM" id="MobiDB-lite"/>
    </source>
</evidence>
<feature type="region of interest" description="Disordered" evidence="1">
    <location>
        <begin position="1"/>
        <end position="30"/>
    </location>
</feature>
<dbReference type="SUPFAM" id="SSF52058">
    <property type="entry name" value="L domain-like"/>
    <property type="match status" value="1"/>
</dbReference>
<feature type="non-terminal residue" evidence="2">
    <location>
        <position position="183"/>
    </location>
</feature>
<dbReference type="InterPro" id="IPR032675">
    <property type="entry name" value="LRR_dom_sf"/>
</dbReference>
<organism evidence="2">
    <name type="scientific">marine metagenome</name>
    <dbReference type="NCBI Taxonomy" id="408172"/>
    <lineage>
        <taxon>unclassified sequences</taxon>
        <taxon>metagenomes</taxon>
        <taxon>ecological metagenomes</taxon>
    </lineage>
</organism>
<name>A0A382NZ15_9ZZZZ</name>
<dbReference type="Gene3D" id="3.80.10.10">
    <property type="entry name" value="Ribonuclease Inhibitor"/>
    <property type="match status" value="1"/>
</dbReference>
<protein>
    <recommendedName>
        <fullName evidence="3">Leucine-rich repeat-containing N-terminal plant-type domain-containing protein</fullName>
    </recommendedName>
</protein>
<gene>
    <name evidence="2" type="ORF">METZ01_LOCUS317685</name>
</gene>
<dbReference type="EMBL" id="UINC01102876">
    <property type="protein sequence ID" value="SVC64831.1"/>
    <property type="molecule type" value="Genomic_DNA"/>
</dbReference>
<feature type="compositionally biased region" description="Pro residues" evidence="1">
    <location>
        <begin position="1"/>
        <end position="19"/>
    </location>
</feature>
<evidence type="ECO:0000313" key="2">
    <source>
        <dbReference type="EMBL" id="SVC64831.1"/>
    </source>
</evidence>
<sequence length="183" mass="19336">MPVPPAPPNFTPPPPPTGTPPGLGGASSPKVAELQAILRKANPAYQGQGKFHEENGEILAAELPNCNLSDLSPLKGLSLFGMDISGNPVREIRHLKGMPLRNLFMENTLVTDLSPLKGAPIVELRLNGTPLQSLKGLEGMPVENLYMLGTKVTDISALAGSKLRQLWLNETPVSNLAPLAGAP</sequence>